<sequence length="260" mass="28127">MKIIVCLKQVPETTEVKINPETNTLIREGVPSIVNPFDENAVEAALQLREKHGGKVTVISMGPPQAAEALKTTIAMGADEVILISDRAFAGSDTWATSYTLAQTIRKIGNYDLILCGKQAIDGDTAQVGPGIAEWLGIPQVTFGVKIDIDGSQAKVERLLEEVNEVVETPLPAVITVVKQINEPRLPSLKGMMKAKKVEIKALRAEDIEADLKNIGLNGSPTQVIKIFTPPPKTSGEILNGVPHENVEKLIAKLKERKTI</sequence>
<organism evidence="3 4">
    <name type="scientific">candidate division WOR-1 bacterium DG_54_3</name>
    <dbReference type="NCBI Taxonomy" id="1703775"/>
    <lineage>
        <taxon>Bacteria</taxon>
        <taxon>Bacillati</taxon>
        <taxon>Saganbacteria</taxon>
    </lineage>
</organism>
<dbReference type="Pfam" id="PF01012">
    <property type="entry name" value="ETF"/>
    <property type="match status" value="1"/>
</dbReference>
<comment type="caution">
    <text evidence="3">The sequence shown here is derived from an EMBL/GenBank/DDBJ whole genome shotgun (WGS) entry which is preliminary data.</text>
</comment>
<evidence type="ECO:0000313" key="4">
    <source>
        <dbReference type="Proteomes" id="UP000051861"/>
    </source>
</evidence>
<dbReference type="SMART" id="SM00893">
    <property type="entry name" value="ETF"/>
    <property type="match status" value="1"/>
</dbReference>
<dbReference type="InterPro" id="IPR014730">
    <property type="entry name" value="ETF_a/b_N"/>
</dbReference>
<dbReference type="InterPro" id="IPR014729">
    <property type="entry name" value="Rossmann-like_a/b/a_fold"/>
</dbReference>
<dbReference type="AlphaFoldDB" id="A0A0S7Y0G5"/>
<gene>
    <name evidence="3" type="ORF">AMJ44_06910</name>
</gene>
<dbReference type="Proteomes" id="UP000051861">
    <property type="component" value="Unassembled WGS sequence"/>
</dbReference>
<evidence type="ECO:0000259" key="2">
    <source>
        <dbReference type="SMART" id="SM00893"/>
    </source>
</evidence>
<proteinExistence type="predicted"/>
<dbReference type="PATRIC" id="fig|1703775.3.peg.2604"/>
<dbReference type="CDD" id="cd01714">
    <property type="entry name" value="ETF_beta"/>
    <property type="match status" value="1"/>
</dbReference>
<feature type="domain" description="Electron transfer flavoprotein alpha/beta-subunit N-terminal" evidence="2">
    <location>
        <begin position="22"/>
        <end position="212"/>
    </location>
</feature>
<dbReference type="GO" id="GO:0009055">
    <property type="term" value="F:electron transfer activity"/>
    <property type="evidence" value="ECO:0007669"/>
    <property type="project" value="InterPro"/>
</dbReference>
<dbReference type="EMBL" id="LIZX01000058">
    <property type="protein sequence ID" value="KPJ68226.1"/>
    <property type="molecule type" value="Genomic_DNA"/>
</dbReference>
<dbReference type="InterPro" id="IPR012255">
    <property type="entry name" value="ETF_b"/>
</dbReference>
<reference evidence="3 4" key="1">
    <citation type="journal article" date="2015" name="Microbiome">
        <title>Genomic resolution of linkages in carbon, nitrogen, and sulfur cycling among widespread estuary sediment bacteria.</title>
        <authorList>
            <person name="Baker B.J."/>
            <person name="Lazar C.S."/>
            <person name="Teske A.P."/>
            <person name="Dick G.J."/>
        </authorList>
    </citation>
    <scope>NUCLEOTIDE SEQUENCE [LARGE SCALE GENOMIC DNA]</scope>
    <source>
        <strain evidence="3">DG_54_3</strain>
    </source>
</reference>
<dbReference type="PANTHER" id="PTHR21294">
    <property type="entry name" value="ELECTRON TRANSFER FLAVOPROTEIN BETA-SUBUNIT"/>
    <property type="match status" value="1"/>
</dbReference>
<dbReference type="InterPro" id="IPR033948">
    <property type="entry name" value="ETF_beta_N"/>
</dbReference>
<dbReference type="PANTHER" id="PTHR21294:SF17">
    <property type="entry name" value="PROTEIN FIXA"/>
    <property type="match status" value="1"/>
</dbReference>
<evidence type="ECO:0000313" key="3">
    <source>
        <dbReference type="EMBL" id="KPJ68226.1"/>
    </source>
</evidence>
<dbReference type="SUPFAM" id="SSF52402">
    <property type="entry name" value="Adenine nucleotide alpha hydrolases-like"/>
    <property type="match status" value="1"/>
</dbReference>
<accession>A0A0S7Y0G5</accession>
<evidence type="ECO:0000256" key="1">
    <source>
        <dbReference type="ARBA" id="ARBA00042002"/>
    </source>
</evidence>
<protein>
    <recommendedName>
        <fullName evidence="1">Electron transfer flavoprotein small subunit</fullName>
    </recommendedName>
</protein>
<dbReference type="Gene3D" id="3.40.50.620">
    <property type="entry name" value="HUPs"/>
    <property type="match status" value="1"/>
</dbReference>
<name>A0A0S7Y0G5_UNCSA</name>
<dbReference type="PIRSF" id="PIRSF000090">
    <property type="entry name" value="Beta-ETF"/>
    <property type="match status" value="1"/>
</dbReference>